<protein>
    <submittedName>
        <fullName evidence="1">HNH endonuclease</fullName>
    </submittedName>
</protein>
<organism evidence="1 2">
    <name type="scientific">Hydrogenophaga crocea</name>
    <dbReference type="NCBI Taxonomy" id="2716225"/>
    <lineage>
        <taxon>Bacteria</taxon>
        <taxon>Pseudomonadati</taxon>
        <taxon>Pseudomonadota</taxon>
        <taxon>Betaproteobacteria</taxon>
        <taxon>Burkholderiales</taxon>
        <taxon>Comamonadaceae</taxon>
        <taxon>Hydrogenophaga</taxon>
    </lineage>
</organism>
<name>A0A6G8ICM3_9BURK</name>
<sequence length="282" mass="31541">MKPLSPLPEPANYLGRYVSIRDSKHHGTRGLLVANHALLTQRYQDHAQAVALGALESLQPNVQARQISEALRACYGGATQPLKELKRDIKAEQPERRLKYCPMCGTTLPKTFDHYLPAEKFPEFSVHPLNLVPCCSICNSIKNDDWLCAAGRRQYLHAYSDHLPDEPFIQVMLHKNPALKGVGATFALRRPAGMADALWQLIDSHFRKLNLIERYNERGNDEVSEILSDCRSYVAAGGQDARAFLSLQAADRAAVYGRNHWIAVLMEAVAAHADFDDWIAAN</sequence>
<reference evidence="1 2" key="1">
    <citation type="submission" date="2020-03" db="EMBL/GenBank/DDBJ databases">
        <title>Hydrogenophaga sp. nov. isolated from cyanobacterial mat.</title>
        <authorList>
            <person name="Thorat V."/>
            <person name="Kirdat K."/>
            <person name="Tiwarekar B."/>
            <person name="Costa E.D."/>
            <person name="Yadav A."/>
        </authorList>
    </citation>
    <scope>NUCLEOTIDE SEQUENCE [LARGE SCALE GENOMIC DNA]</scope>
    <source>
        <strain evidence="1 2">BA0156</strain>
    </source>
</reference>
<evidence type="ECO:0000313" key="2">
    <source>
        <dbReference type="Proteomes" id="UP000503162"/>
    </source>
</evidence>
<evidence type="ECO:0000313" key="1">
    <source>
        <dbReference type="EMBL" id="QIM50818.1"/>
    </source>
</evidence>
<keyword evidence="1" id="KW-0540">Nuclease</keyword>
<keyword evidence="1" id="KW-0255">Endonuclease</keyword>
<gene>
    <name evidence="1" type="ORF">G9Q37_01075</name>
</gene>
<dbReference type="GO" id="GO:0004519">
    <property type="term" value="F:endonuclease activity"/>
    <property type="evidence" value="ECO:0007669"/>
    <property type="project" value="UniProtKB-KW"/>
</dbReference>
<accession>A0A6G8ICM3</accession>
<proteinExistence type="predicted"/>
<dbReference type="EMBL" id="CP049989">
    <property type="protein sequence ID" value="QIM50818.1"/>
    <property type="molecule type" value="Genomic_DNA"/>
</dbReference>
<keyword evidence="1" id="KW-0378">Hydrolase</keyword>
<dbReference type="Proteomes" id="UP000503162">
    <property type="component" value="Chromosome"/>
</dbReference>
<dbReference type="AlphaFoldDB" id="A0A6G8ICM3"/>
<dbReference type="Gene3D" id="1.10.30.50">
    <property type="match status" value="1"/>
</dbReference>
<dbReference type="KEGG" id="hcz:G9Q37_01075"/>
<keyword evidence="2" id="KW-1185">Reference proteome</keyword>